<dbReference type="STRING" id="118967.SAMN02745191_1430"/>
<keyword evidence="6 8" id="KW-0862">Zinc</keyword>
<evidence type="ECO:0000256" key="2">
    <source>
        <dbReference type="ARBA" id="ARBA00011738"/>
    </source>
</evidence>
<evidence type="ECO:0000256" key="7">
    <source>
        <dbReference type="ARBA" id="ARBA00048045"/>
    </source>
</evidence>
<keyword evidence="3 8" id="KW-0819">tRNA processing</keyword>
<evidence type="ECO:0000256" key="8">
    <source>
        <dbReference type="HAMAP-Rule" id="MF_00972"/>
    </source>
</evidence>
<dbReference type="PANTHER" id="PTHR11079:SF202">
    <property type="entry name" value="TRNA-SPECIFIC ADENOSINE DEAMINASE"/>
    <property type="match status" value="1"/>
</dbReference>
<feature type="domain" description="CMP/dCMP-type deaminase" evidence="9">
    <location>
        <begin position="5"/>
        <end position="138"/>
    </location>
</feature>
<feature type="binding site" evidence="8">
    <location>
        <position position="89"/>
    </location>
    <ligand>
        <name>Zn(2+)</name>
        <dbReference type="ChEBI" id="CHEBI:29105"/>
        <note>catalytic</note>
    </ligand>
</feature>
<protein>
    <recommendedName>
        <fullName evidence="8">tRNA-specific adenosine deaminase</fullName>
        <ecNumber evidence="8">3.5.4.33</ecNumber>
    </recommendedName>
</protein>
<dbReference type="GO" id="GO:0052717">
    <property type="term" value="F:tRNA-specific adenosine-34 deaminase activity"/>
    <property type="evidence" value="ECO:0007669"/>
    <property type="project" value="UniProtKB-UniRule"/>
</dbReference>
<dbReference type="InterPro" id="IPR002125">
    <property type="entry name" value="CMP_dCMP_dom"/>
</dbReference>
<organism evidence="10 11">
    <name type="scientific">Anaerorhabdus furcosa</name>
    <dbReference type="NCBI Taxonomy" id="118967"/>
    <lineage>
        <taxon>Bacteria</taxon>
        <taxon>Bacillati</taxon>
        <taxon>Bacillota</taxon>
        <taxon>Erysipelotrichia</taxon>
        <taxon>Erysipelotrichales</taxon>
        <taxon>Erysipelotrichaceae</taxon>
        <taxon>Anaerorhabdus</taxon>
    </lineage>
</organism>
<evidence type="ECO:0000259" key="9">
    <source>
        <dbReference type="PROSITE" id="PS51747"/>
    </source>
</evidence>
<dbReference type="AlphaFoldDB" id="A0A1T4MVY9"/>
<comment type="subunit">
    <text evidence="2 8">Homodimer.</text>
</comment>
<keyword evidence="5 8" id="KW-0378">Hydrolase</keyword>
<dbReference type="PANTHER" id="PTHR11079">
    <property type="entry name" value="CYTOSINE DEAMINASE FAMILY MEMBER"/>
    <property type="match status" value="1"/>
</dbReference>
<evidence type="ECO:0000313" key="11">
    <source>
        <dbReference type="Proteomes" id="UP000243297"/>
    </source>
</evidence>
<dbReference type="CDD" id="cd01285">
    <property type="entry name" value="nucleoside_deaminase"/>
    <property type="match status" value="1"/>
</dbReference>
<name>A0A1T4MVY9_9FIRM</name>
<feature type="binding site" evidence="8">
    <location>
        <position position="56"/>
    </location>
    <ligand>
        <name>Zn(2+)</name>
        <dbReference type="ChEBI" id="CHEBI:29105"/>
        <note>catalytic</note>
    </ligand>
</feature>
<dbReference type="PROSITE" id="PS51747">
    <property type="entry name" value="CYT_DCMP_DEAMINASES_2"/>
    <property type="match status" value="1"/>
</dbReference>
<dbReference type="FunFam" id="3.40.140.10:FF:000005">
    <property type="entry name" value="tRNA-specific adenosine deaminase"/>
    <property type="match status" value="1"/>
</dbReference>
<dbReference type="Proteomes" id="UP000243297">
    <property type="component" value="Unassembled WGS sequence"/>
</dbReference>
<dbReference type="OrthoDB" id="9802676at2"/>
<sequence length="157" mass="17756">MKKLNEHEKYMKLAIKEALKASEIDEVPVGAIILFEGKIIARGYNKRNKSQNATAHAEHIAIEKACKKLKSWRLENCELYVTLEPCPMCAGAIIQSRIPKVYFGAFDPKGGCFGSCVDFREIKGFNHYPNVQGGILQEECAMLLKEFFKSKRKNKGE</sequence>
<keyword evidence="4 8" id="KW-0479">Metal-binding</keyword>
<evidence type="ECO:0000256" key="3">
    <source>
        <dbReference type="ARBA" id="ARBA00022694"/>
    </source>
</evidence>
<dbReference type="InterPro" id="IPR028883">
    <property type="entry name" value="tRNA_aden_deaminase"/>
</dbReference>
<comment type="similarity">
    <text evidence="1">Belongs to the cytidine and deoxycytidylate deaminase family. ADAT2 subfamily.</text>
</comment>
<dbReference type="GO" id="GO:0008270">
    <property type="term" value="F:zinc ion binding"/>
    <property type="evidence" value="ECO:0007669"/>
    <property type="project" value="UniProtKB-UniRule"/>
</dbReference>
<proteinExistence type="inferred from homology"/>
<gene>
    <name evidence="8" type="primary">tadA</name>
    <name evidence="10" type="ORF">SAMN02745191_1430</name>
</gene>
<dbReference type="InterPro" id="IPR016192">
    <property type="entry name" value="APOBEC/CMP_deaminase_Zn-bd"/>
</dbReference>
<comment type="catalytic activity">
    <reaction evidence="7 8">
        <text>adenosine(34) in tRNA + H2O + H(+) = inosine(34) in tRNA + NH4(+)</text>
        <dbReference type="Rhea" id="RHEA:43168"/>
        <dbReference type="Rhea" id="RHEA-COMP:10373"/>
        <dbReference type="Rhea" id="RHEA-COMP:10374"/>
        <dbReference type="ChEBI" id="CHEBI:15377"/>
        <dbReference type="ChEBI" id="CHEBI:15378"/>
        <dbReference type="ChEBI" id="CHEBI:28938"/>
        <dbReference type="ChEBI" id="CHEBI:74411"/>
        <dbReference type="ChEBI" id="CHEBI:82852"/>
        <dbReference type="EC" id="3.5.4.33"/>
    </reaction>
</comment>
<dbReference type="PROSITE" id="PS00903">
    <property type="entry name" value="CYT_DCMP_DEAMINASES_1"/>
    <property type="match status" value="1"/>
</dbReference>
<dbReference type="EMBL" id="FUWY01000003">
    <property type="protein sequence ID" value="SJZ70935.1"/>
    <property type="molecule type" value="Genomic_DNA"/>
</dbReference>
<dbReference type="Gene3D" id="3.40.140.10">
    <property type="entry name" value="Cytidine Deaminase, domain 2"/>
    <property type="match status" value="1"/>
</dbReference>
<comment type="function">
    <text evidence="8">Catalyzes the deamination of adenosine to inosine at the wobble position 34 of tRNA(Arg2).</text>
</comment>
<dbReference type="HAMAP" id="MF_00972">
    <property type="entry name" value="tRNA_aden_deaminase"/>
    <property type="match status" value="1"/>
</dbReference>
<dbReference type="RefSeq" id="WP_078711831.1">
    <property type="nucleotide sequence ID" value="NZ_FUWY01000003.1"/>
</dbReference>
<reference evidence="11" key="1">
    <citation type="submission" date="2017-02" db="EMBL/GenBank/DDBJ databases">
        <authorList>
            <person name="Varghese N."/>
            <person name="Submissions S."/>
        </authorList>
    </citation>
    <scope>NUCLEOTIDE SEQUENCE [LARGE SCALE GENOMIC DNA]</scope>
    <source>
        <strain evidence="11">ATCC 25662</strain>
    </source>
</reference>
<dbReference type="EC" id="3.5.4.33" evidence="8"/>
<evidence type="ECO:0000256" key="1">
    <source>
        <dbReference type="ARBA" id="ARBA00010669"/>
    </source>
</evidence>
<dbReference type="NCBIfam" id="NF008113">
    <property type="entry name" value="PRK10860.1"/>
    <property type="match status" value="1"/>
</dbReference>
<evidence type="ECO:0000313" key="10">
    <source>
        <dbReference type="EMBL" id="SJZ70935.1"/>
    </source>
</evidence>
<evidence type="ECO:0000256" key="6">
    <source>
        <dbReference type="ARBA" id="ARBA00022833"/>
    </source>
</evidence>
<dbReference type="InterPro" id="IPR016193">
    <property type="entry name" value="Cytidine_deaminase-like"/>
</dbReference>
<evidence type="ECO:0000256" key="4">
    <source>
        <dbReference type="ARBA" id="ARBA00022723"/>
    </source>
</evidence>
<dbReference type="Pfam" id="PF00383">
    <property type="entry name" value="dCMP_cyt_deam_1"/>
    <property type="match status" value="1"/>
</dbReference>
<feature type="binding site" evidence="8">
    <location>
        <position position="86"/>
    </location>
    <ligand>
        <name>Zn(2+)</name>
        <dbReference type="ChEBI" id="CHEBI:29105"/>
        <note>catalytic</note>
    </ligand>
</feature>
<dbReference type="SUPFAM" id="SSF53927">
    <property type="entry name" value="Cytidine deaminase-like"/>
    <property type="match status" value="1"/>
</dbReference>
<dbReference type="GO" id="GO:0002100">
    <property type="term" value="P:tRNA wobble adenosine to inosine editing"/>
    <property type="evidence" value="ECO:0007669"/>
    <property type="project" value="UniProtKB-UniRule"/>
</dbReference>
<evidence type="ECO:0000256" key="5">
    <source>
        <dbReference type="ARBA" id="ARBA00022801"/>
    </source>
</evidence>
<accession>A0A1T4MVY9</accession>
<feature type="active site" description="Proton donor" evidence="8">
    <location>
        <position position="58"/>
    </location>
</feature>
<keyword evidence="11" id="KW-1185">Reference proteome</keyword>
<comment type="cofactor">
    <cofactor evidence="8">
        <name>Zn(2+)</name>
        <dbReference type="ChEBI" id="CHEBI:29105"/>
    </cofactor>
    <text evidence="8">Binds 1 zinc ion per subunit.</text>
</comment>